<protein>
    <submittedName>
        <fullName evidence="8">(3S)-malyl-CoA thiolesterase</fullName>
    </submittedName>
</protein>
<feature type="binding site" evidence="5">
    <location>
        <position position="70"/>
    </location>
    <ligand>
        <name>substrate</name>
    </ligand>
</feature>
<evidence type="ECO:0000259" key="7">
    <source>
        <dbReference type="Pfam" id="PF03328"/>
    </source>
</evidence>
<evidence type="ECO:0000256" key="6">
    <source>
        <dbReference type="PIRSR" id="PIRSR015582-2"/>
    </source>
</evidence>
<dbReference type="PIRSF" id="PIRSF015582">
    <property type="entry name" value="Cit_lyase_B"/>
    <property type="match status" value="1"/>
</dbReference>
<dbReference type="GO" id="GO:0003824">
    <property type="term" value="F:catalytic activity"/>
    <property type="evidence" value="ECO:0007669"/>
    <property type="project" value="InterPro"/>
</dbReference>
<sequence>MTPADRPRRSALYLPASNAKAIAKARTLPCDVVILDLEDAVAPEAKAEARAAAVAAVAEGGFGHREVAIRANGIDTEWGAADLAAIVGSKADAVLVPKVDSPQDIARYELALSAAPASMQLWAMIETCASVFALEPIAAMAHSSRLSLWIMGTNDLAKEMRAQLTPERTPFLPFLSMAVAAARAHGVAVLDGVCNEFRDLDIFSAEARQGLLFGFDGKSLIHPAQVDPCNTVFSPGEVDLAWAQTVIEAFTLPENQGKGAIRVDGKMTELLHLEQAKRLVSVAQRIAAAD</sequence>
<dbReference type="Pfam" id="PF03328">
    <property type="entry name" value="HpcH_HpaI"/>
    <property type="match status" value="1"/>
</dbReference>
<organism evidence="8 9">
    <name type="scientific">Novosphingobium barchaimii LL02</name>
    <dbReference type="NCBI Taxonomy" id="1114963"/>
    <lineage>
        <taxon>Bacteria</taxon>
        <taxon>Pseudomonadati</taxon>
        <taxon>Pseudomonadota</taxon>
        <taxon>Alphaproteobacteria</taxon>
        <taxon>Sphingomonadales</taxon>
        <taxon>Sphingomonadaceae</taxon>
        <taxon>Novosphingobium</taxon>
    </lineage>
</organism>
<gene>
    <name evidence="8" type="ORF">V474_08510</name>
</gene>
<keyword evidence="3 6" id="KW-0479">Metal-binding</keyword>
<comment type="similarity">
    <text evidence="2">Belongs to the HpcH/HpaI aldolase family.</text>
</comment>
<dbReference type="RefSeq" id="WP_059150032.1">
    <property type="nucleotide sequence ID" value="NZ_KQ130452.1"/>
</dbReference>
<dbReference type="OrthoDB" id="9800547at2"/>
<comment type="caution">
    <text evidence="8">The sequence shown here is derived from an EMBL/GenBank/DDBJ whole genome shotgun (WGS) entry which is preliminary data.</text>
</comment>
<dbReference type="Gene3D" id="3.20.20.60">
    <property type="entry name" value="Phosphoenolpyruvate-binding domains"/>
    <property type="match status" value="1"/>
</dbReference>
<evidence type="ECO:0000313" key="9">
    <source>
        <dbReference type="Proteomes" id="UP000052268"/>
    </source>
</evidence>
<dbReference type="GO" id="GO:0000287">
    <property type="term" value="F:magnesium ion binding"/>
    <property type="evidence" value="ECO:0007669"/>
    <property type="project" value="TreeGrafter"/>
</dbReference>
<dbReference type="EMBL" id="JACU01000002">
    <property type="protein sequence ID" value="KMS59246.1"/>
    <property type="molecule type" value="Genomic_DNA"/>
</dbReference>
<keyword evidence="9" id="KW-1185">Reference proteome</keyword>
<dbReference type="AlphaFoldDB" id="A0A0J7Y5S8"/>
<feature type="domain" description="HpcH/HpaI aldolase/citrate lyase" evidence="7">
    <location>
        <begin position="9"/>
        <end position="223"/>
    </location>
</feature>
<dbReference type="GO" id="GO:0006107">
    <property type="term" value="P:oxaloacetate metabolic process"/>
    <property type="evidence" value="ECO:0007669"/>
    <property type="project" value="TreeGrafter"/>
</dbReference>
<evidence type="ECO:0000256" key="1">
    <source>
        <dbReference type="ARBA" id="ARBA00001946"/>
    </source>
</evidence>
<feature type="binding site" evidence="5">
    <location>
        <position position="126"/>
    </location>
    <ligand>
        <name>substrate</name>
    </ligand>
</feature>
<keyword evidence="4 6" id="KW-0460">Magnesium</keyword>
<evidence type="ECO:0000256" key="5">
    <source>
        <dbReference type="PIRSR" id="PIRSR015582-1"/>
    </source>
</evidence>
<evidence type="ECO:0000313" key="8">
    <source>
        <dbReference type="EMBL" id="KMS59246.1"/>
    </source>
</evidence>
<dbReference type="InterPro" id="IPR040442">
    <property type="entry name" value="Pyrv_kinase-like_dom_sf"/>
</dbReference>
<reference evidence="8 9" key="1">
    <citation type="journal article" date="2015" name="G3 (Bethesda)">
        <title>Insights into Ongoing Evolution of the Hexachlorocyclohexane Catabolic Pathway from Comparative Genomics of Ten Sphingomonadaceae Strains.</title>
        <authorList>
            <person name="Pearce S.L."/>
            <person name="Oakeshott J.G."/>
            <person name="Pandey G."/>
        </authorList>
    </citation>
    <scope>NUCLEOTIDE SEQUENCE [LARGE SCALE GENOMIC DNA]</scope>
    <source>
        <strain evidence="8 9">LL02</strain>
    </source>
</reference>
<accession>A0A0J7Y5S8</accession>
<dbReference type="InterPro" id="IPR005000">
    <property type="entry name" value="Aldolase/citrate-lyase_domain"/>
</dbReference>
<dbReference type="SUPFAM" id="SSF51621">
    <property type="entry name" value="Phosphoenolpyruvate/pyruvate domain"/>
    <property type="match status" value="1"/>
</dbReference>
<comment type="cofactor">
    <cofactor evidence="1">
        <name>Mg(2+)</name>
        <dbReference type="ChEBI" id="CHEBI:18420"/>
    </cofactor>
</comment>
<dbReference type="Proteomes" id="UP000052268">
    <property type="component" value="Unassembled WGS sequence"/>
</dbReference>
<evidence type="ECO:0000256" key="4">
    <source>
        <dbReference type="ARBA" id="ARBA00022842"/>
    </source>
</evidence>
<evidence type="ECO:0000256" key="3">
    <source>
        <dbReference type="ARBA" id="ARBA00022723"/>
    </source>
</evidence>
<dbReference type="InterPro" id="IPR011206">
    <property type="entry name" value="Citrate_lyase_beta/mcl1/mcl2"/>
</dbReference>
<dbReference type="PANTHER" id="PTHR32308:SF10">
    <property type="entry name" value="CITRATE LYASE SUBUNIT BETA"/>
    <property type="match status" value="1"/>
</dbReference>
<feature type="binding site" evidence="6">
    <location>
        <position position="155"/>
    </location>
    <ligand>
        <name>Mg(2+)</name>
        <dbReference type="ChEBI" id="CHEBI:18420"/>
    </ligand>
</feature>
<evidence type="ECO:0000256" key="2">
    <source>
        <dbReference type="ARBA" id="ARBA00005568"/>
    </source>
</evidence>
<feature type="binding site" evidence="6">
    <location>
        <position position="126"/>
    </location>
    <ligand>
        <name>Mg(2+)</name>
        <dbReference type="ChEBI" id="CHEBI:18420"/>
    </ligand>
</feature>
<dbReference type="PATRIC" id="fig|1114963.3.peg.601"/>
<dbReference type="PANTHER" id="PTHR32308">
    <property type="entry name" value="LYASE BETA SUBUNIT, PUTATIVE (AFU_ORTHOLOGUE AFUA_4G13030)-RELATED"/>
    <property type="match status" value="1"/>
</dbReference>
<dbReference type="InterPro" id="IPR015813">
    <property type="entry name" value="Pyrv/PenolPyrv_kinase-like_dom"/>
</dbReference>
<proteinExistence type="inferred from homology"/>
<name>A0A0J7Y5S8_9SPHN</name>